<dbReference type="PRINTS" id="PR00862">
    <property type="entry name" value="PROLIGOPTASE"/>
</dbReference>
<dbReference type="FunFam" id="3.40.50.1820:FF:000005">
    <property type="entry name" value="Prolyl endopeptidase"/>
    <property type="match status" value="1"/>
</dbReference>
<dbReference type="EC" id="3.4.21.-" evidence="10"/>
<comment type="catalytic activity">
    <reaction evidence="1">
        <text>Hydrolysis of Pro-|-Xaa &gt;&gt; Ala-|-Xaa in oligopeptides.</text>
        <dbReference type="EC" id="3.4.21.26"/>
    </reaction>
</comment>
<dbReference type="AlphaFoldDB" id="A0AAW2HFL2"/>
<evidence type="ECO:0000256" key="5">
    <source>
        <dbReference type="ARBA" id="ARBA00022490"/>
    </source>
</evidence>
<evidence type="ECO:0000256" key="7">
    <source>
        <dbReference type="ARBA" id="ARBA00022801"/>
    </source>
</evidence>
<dbReference type="EMBL" id="JARGDH010000005">
    <property type="protein sequence ID" value="KAL0268493.1"/>
    <property type="molecule type" value="Genomic_DNA"/>
</dbReference>
<dbReference type="InterPro" id="IPR002470">
    <property type="entry name" value="Peptidase_S9A"/>
</dbReference>
<evidence type="ECO:0000256" key="10">
    <source>
        <dbReference type="RuleBase" id="RU368024"/>
    </source>
</evidence>
<evidence type="ECO:0000256" key="3">
    <source>
        <dbReference type="ARBA" id="ARBA00005228"/>
    </source>
</evidence>
<evidence type="ECO:0000256" key="1">
    <source>
        <dbReference type="ARBA" id="ARBA00001070"/>
    </source>
</evidence>
<dbReference type="InterPro" id="IPR001375">
    <property type="entry name" value="Peptidase_S9_cat"/>
</dbReference>
<dbReference type="EMBL" id="JARGDH010000005">
    <property type="protein sequence ID" value="KAL0268494.1"/>
    <property type="molecule type" value="Genomic_DNA"/>
</dbReference>
<evidence type="ECO:0000256" key="9">
    <source>
        <dbReference type="ARBA" id="ARBA00022990"/>
    </source>
</evidence>
<dbReference type="PANTHER" id="PTHR42881">
    <property type="entry name" value="PROLYL ENDOPEPTIDASE"/>
    <property type="match status" value="1"/>
</dbReference>
<evidence type="ECO:0000256" key="6">
    <source>
        <dbReference type="ARBA" id="ARBA00022670"/>
    </source>
</evidence>
<sequence>MFKYPEVRRDENVIDNYFGVEVKDPYRWLEDPDSEETQKFVENQNAITRPYLDKCPYRNKIKERLTKLWDFPKYGCPHLEGKKYYFSKNTGLQNQSVLYVQDTLQSEPEVFLDPNLLSDDGTVALMISEFSDDGSRYAYALSSSGSDWMSIHFKDTATKKDFPEVLEKVKYSNISWTHDNKGIFYGMYPDQKGKTDGSETVSNEFQKMYYHRVGTPQSEDILVVEFPEDSKIRCSSTVSDCGRYLIISTHKTCRDNLVYFCDLEKINYNITGKLPLTQVVFNLEADYDYVTNIGPEMIFRTNKNAPNYRLIKINFDHPEEKNWTTLIPEHPEDVLEWACPVNKDKLVVCYIQHVKNILQYRELSNGSLIHNFPLEVCSVVGFSGKKKNTEIFYKITSFLTPGVIYRCDLTKPKLESTVFKEIAVEGFNKDLYTAYQVFYTSKDGTRIPMFLVHKKDLVKNSNNSALLFGYGGFNVPLMPGFSESRIVYIQHMNGVYAMPNIRGGGEYGEKWHNGGRLGNKQNVFDDFQSAAEYLIKEKYTTNKLLTIKGGSNGGLLVCACITQRPDLFGAAICQASVIDMLRFHKFTIGSAWVSDYGCSDEKHQFEFLHKYSPLHNVRVPSNNIQFPATLLTTADHDDRVVPLHSLKFIATLQNVLGKIPNQHNPLLIRIETKAGHGAGKPTTKLIEESTDLLCFMIEALGLEFKD</sequence>
<accession>A0AAW2HFL2</accession>
<dbReference type="GO" id="GO:0005829">
    <property type="term" value="C:cytosol"/>
    <property type="evidence" value="ECO:0007669"/>
    <property type="project" value="TreeGrafter"/>
</dbReference>
<evidence type="ECO:0000256" key="4">
    <source>
        <dbReference type="ARBA" id="ARBA00016310"/>
    </source>
</evidence>
<keyword evidence="6 10" id="KW-0645">Protease</keyword>
<comment type="similarity">
    <text evidence="3 10">Belongs to the peptidase S9A family.</text>
</comment>
<keyword evidence="7 10" id="KW-0378">Hydrolase</keyword>
<evidence type="ECO:0000256" key="2">
    <source>
        <dbReference type="ARBA" id="ARBA00004496"/>
    </source>
</evidence>
<dbReference type="Gene3D" id="3.40.50.1820">
    <property type="entry name" value="alpha/beta hydrolase"/>
    <property type="match status" value="1"/>
</dbReference>
<dbReference type="FunFam" id="2.130.10.120:FF:000001">
    <property type="entry name" value="Prolyl endopeptidase"/>
    <property type="match status" value="1"/>
</dbReference>
<dbReference type="GO" id="GO:0070012">
    <property type="term" value="F:oligopeptidase activity"/>
    <property type="evidence" value="ECO:0007669"/>
    <property type="project" value="TreeGrafter"/>
</dbReference>
<evidence type="ECO:0000259" key="12">
    <source>
        <dbReference type="Pfam" id="PF02897"/>
    </source>
</evidence>
<dbReference type="FunFam" id="3.40.50.1820:FF:000275">
    <property type="entry name" value="Prolyl endopeptidase"/>
    <property type="match status" value="1"/>
</dbReference>
<dbReference type="SUPFAM" id="SSF50993">
    <property type="entry name" value="Peptidase/esterase 'gauge' domain"/>
    <property type="match status" value="1"/>
</dbReference>
<keyword evidence="8 10" id="KW-0720">Serine protease</keyword>
<proteinExistence type="inferred from homology"/>
<evidence type="ECO:0000313" key="13">
    <source>
        <dbReference type="EMBL" id="KAL0268494.1"/>
    </source>
</evidence>
<comment type="caution">
    <text evidence="13">The sequence shown here is derived from an EMBL/GenBank/DDBJ whole genome shotgun (WGS) entry which is preliminary data.</text>
</comment>
<keyword evidence="5" id="KW-0963">Cytoplasm</keyword>
<dbReference type="Pfam" id="PF00326">
    <property type="entry name" value="Peptidase_S9"/>
    <property type="match status" value="1"/>
</dbReference>
<dbReference type="Gene3D" id="2.130.10.120">
    <property type="entry name" value="Prolyl oligopeptidase, N-terminal domain"/>
    <property type="match status" value="1"/>
</dbReference>
<protein>
    <recommendedName>
        <fullName evidence="4 10">Prolyl endopeptidase</fullName>
        <ecNumber evidence="10">3.4.21.-</ecNumber>
    </recommendedName>
</protein>
<evidence type="ECO:0000256" key="8">
    <source>
        <dbReference type="ARBA" id="ARBA00022825"/>
    </source>
</evidence>
<comment type="subcellular location">
    <subcellularLocation>
        <location evidence="2">Cytoplasm</location>
    </subcellularLocation>
</comment>
<dbReference type="InterPro" id="IPR029058">
    <property type="entry name" value="AB_hydrolase_fold"/>
</dbReference>
<dbReference type="InterPro" id="IPR023302">
    <property type="entry name" value="Pept_S9A_N"/>
</dbReference>
<gene>
    <name evidence="13" type="ORF">PYX00_010417</name>
</gene>
<feature type="domain" description="Peptidase S9 prolyl oligopeptidase catalytic" evidence="11">
    <location>
        <begin position="481"/>
        <end position="701"/>
    </location>
</feature>
<feature type="domain" description="Peptidase S9A N-terminal" evidence="12">
    <location>
        <begin position="5"/>
        <end position="418"/>
    </location>
</feature>
<reference evidence="13" key="1">
    <citation type="journal article" date="2024" name="Gigascience">
        <title>Chromosome-level genome of the poultry shaft louse Menopon gallinae provides insight into the host-switching and adaptive evolution of parasitic lice.</title>
        <authorList>
            <person name="Xu Y."/>
            <person name="Ma L."/>
            <person name="Liu S."/>
            <person name="Liang Y."/>
            <person name="Liu Q."/>
            <person name="He Z."/>
            <person name="Tian L."/>
            <person name="Duan Y."/>
            <person name="Cai W."/>
            <person name="Li H."/>
            <person name="Song F."/>
        </authorList>
    </citation>
    <scope>NUCLEOTIDE SEQUENCE</scope>
    <source>
        <strain evidence="13">Cailab_2023a</strain>
    </source>
</reference>
<organism evidence="13">
    <name type="scientific">Menopon gallinae</name>
    <name type="common">poultry shaft louse</name>
    <dbReference type="NCBI Taxonomy" id="328185"/>
    <lineage>
        <taxon>Eukaryota</taxon>
        <taxon>Metazoa</taxon>
        <taxon>Ecdysozoa</taxon>
        <taxon>Arthropoda</taxon>
        <taxon>Hexapoda</taxon>
        <taxon>Insecta</taxon>
        <taxon>Pterygota</taxon>
        <taxon>Neoptera</taxon>
        <taxon>Paraneoptera</taxon>
        <taxon>Psocodea</taxon>
        <taxon>Troctomorpha</taxon>
        <taxon>Phthiraptera</taxon>
        <taxon>Amblycera</taxon>
        <taxon>Menoponidae</taxon>
        <taxon>Menopon</taxon>
    </lineage>
</organism>
<dbReference type="PANTHER" id="PTHR42881:SF2">
    <property type="entry name" value="PROLYL ENDOPEPTIDASE"/>
    <property type="match status" value="1"/>
</dbReference>
<keyword evidence="9" id="KW-0007">Acetylation</keyword>
<dbReference type="SUPFAM" id="SSF53474">
    <property type="entry name" value="alpha/beta-Hydrolases"/>
    <property type="match status" value="1"/>
</dbReference>
<evidence type="ECO:0000259" key="11">
    <source>
        <dbReference type="Pfam" id="PF00326"/>
    </source>
</evidence>
<dbReference type="InterPro" id="IPR051167">
    <property type="entry name" value="Prolyl_oligopep/macrocyclase"/>
</dbReference>
<dbReference type="GO" id="GO:0006508">
    <property type="term" value="P:proteolysis"/>
    <property type="evidence" value="ECO:0007669"/>
    <property type="project" value="UniProtKB-KW"/>
</dbReference>
<dbReference type="Pfam" id="PF02897">
    <property type="entry name" value="Peptidase_S9_N"/>
    <property type="match status" value="1"/>
</dbReference>
<name>A0AAW2HFL2_9NEOP</name>
<dbReference type="PROSITE" id="PS00708">
    <property type="entry name" value="PRO_ENDOPEP_SER"/>
    <property type="match status" value="1"/>
</dbReference>
<dbReference type="GO" id="GO:0004252">
    <property type="term" value="F:serine-type endopeptidase activity"/>
    <property type="evidence" value="ECO:0007669"/>
    <property type="project" value="UniProtKB-UniRule"/>
</dbReference>
<dbReference type="InterPro" id="IPR002471">
    <property type="entry name" value="Pept_S9_AS"/>
</dbReference>